<sequence length="686" mass="74830">MASKSEEERLKAEIAKLSGAIQTHKQQHHQPSYPSNGHASSQSRGPYPASSTSYRGWVAVSGRGRGRVRRAATIPPRNRTLVLNDSNSTPAASTRHDTAGENSATAKAPDTAMGATTTPASASGASEDGWIKRKSTHNLSLVSSSTFARTEPARLAALEATRKAKATASSSASSLKKTKSTKPSSSVRRGDNMGEVVIDGVVFEFDPSGSKLVKKAVQPSSFSSLSEAHASTSADKAPSAVPLKTSINGEEYIRTKRGNLISTNVLAKRKAQREAAAKMGRLDKMVSQISSIQATRNAFSSARNKTGLRTLDTRKAKTLCTFFQKTGACKRGLSCPYLHDSSKIALCPKVLRPSGCTLPKGTCALSHTLRPERVPHCVHYLRSCKCRNGEECMYTHSDKVEGGMSGKICRDFSEYGWCEKGKECKERHTYECLDFVEKGKCDRKGCKLVHVIRATGAVANGGGAGKNEVAQDDGEGKMMRDGELFIRDDAAAAEPSEDDADNISKQNKRKRPLIETELDDDDGQVLPSDHDDDENEDEQVTFTNHNESKGTKRRKAKAFTQQRDFISFDDDDAEEEDDQDDAEDDFSIVEQTDEEDEEGDDDEVASVHSEDFEVSDIDNNGEHSEAEKDSKEGDQDVENDVEEEEIEQDEEGTASPDVKSHVEGHRQAAHGIEDDDDDDNLVDRDL</sequence>
<feature type="compositionally biased region" description="Low complexity" evidence="5">
    <location>
        <begin position="166"/>
        <end position="186"/>
    </location>
</feature>
<feature type="zinc finger region" description="C3H1-type" evidence="4">
    <location>
        <begin position="403"/>
        <end position="431"/>
    </location>
</feature>
<evidence type="ECO:0000256" key="2">
    <source>
        <dbReference type="ARBA" id="ARBA00022771"/>
    </source>
</evidence>
<dbReference type="PANTHER" id="PTHR46156:SF1">
    <property type="entry name" value="ZINC FINGER CCCH DOMAIN-CONTAINING PROTEIN 3"/>
    <property type="match status" value="1"/>
</dbReference>
<dbReference type="Gene3D" id="3.30.1370.210">
    <property type="match status" value="1"/>
</dbReference>
<proteinExistence type="predicted"/>
<feature type="compositionally biased region" description="Polar residues" evidence="5">
    <location>
        <begin position="20"/>
        <end position="54"/>
    </location>
</feature>
<feature type="domain" description="C3H1-type" evidence="6">
    <location>
        <begin position="314"/>
        <end position="342"/>
    </location>
</feature>
<keyword evidence="3 4" id="KW-0862">Zinc</keyword>
<dbReference type="EMBL" id="HG529677">
    <property type="protein sequence ID" value="CDI56147.1"/>
    <property type="molecule type" value="Genomic_DNA"/>
</dbReference>
<evidence type="ECO:0000313" key="7">
    <source>
        <dbReference type="EMBL" id="CDI56147.1"/>
    </source>
</evidence>
<accession>A0A077RA80</accession>
<evidence type="ECO:0000256" key="4">
    <source>
        <dbReference type="PROSITE-ProRule" id="PRU00723"/>
    </source>
</evidence>
<feature type="compositionally biased region" description="Low complexity" evidence="5">
    <location>
        <begin position="111"/>
        <end position="126"/>
    </location>
</feature>
<feature type="compositionally biased region" description="Basic and acidic residues" evidence="5">
    <location>
        <begin position="620"/>
        <end position="634"/>
    </location>
</feature>
<dbReference type="InterPro" id="IPR000571">
    <property type="entry name" value="Znf_CCCH"/>
</dbReference>
<evidence type="ECO:0000256" key="3">
    <source>
        <dbReference type="ARBA" id="ARBA00022833"/>
    </source>
</evidence>
<dbReference type="Gene3D" id="6.10.250.3220">
    <property type="match status" value="1"/>
</dbReference>
<feature type="region of interest" description="Disordered" evidence="5">
    <location>
        <begin position="492"/>
        <end position="686"/>
    </location>
</feature>
<reference evidence="7" key="1">
    <citation type="journal article" date="2014" name="Genome Biol. Evol.">
        <title>Gene Loss Rather Than Gene Gain Is Associated with a Host Jump from Monocots to Dicots in the Smut Fungus Melanopsichium pennsylvanicum.</title>
        <authorList>
            <person name="Sharma R."/>
            <person name="Mishra B."/>
            <person name="Runge F."/>
            <person name="Thines M."/>
        </authorList>
    </citation>
    <scope>NUCLEOTIDE SEQUENCE</scope>
    <source>
        <strain evidence="7">4</strain>
    </source>
</reference>
<feature type="compositionally biased region" description="Basic and acidic residues" evidence="5">
    <location>
        <begin position="1"/>
        <end position="14"/>
    </location>
</feature>
<feature type="zinc finger region" description="C3H1-type" evidence="4">
    <location>
        <begin position="371"/>
        <end position="399"/>
    </location>
</feature>
<evidence type="ECO:0000256" key="1">
    <source>
        <dbReference type="ARBA" id="ARBA00022723"/>
    </source>
</evidence>
<name>A0A077RA80_9BASI</name>
<dbReference type="Pfam" id="PF00642">
    <property type="entry name" value="zf-CCCH"/>
    <property type="match status" value="1"/>
</dbReference>
<dbReference type="PANTHER" id="PTHR46156">
    <property type="entry name" value="CCCH ZINGC FINGER"/>
    <property type="match status" value="1"/>
</dbReference>
<dbReference type="PROSITE" id="PS50103">
    <property type="entry name" value="ZF_C3H1"/>
    <property type="match status" value="3"/>
</dbReference>
<feature type="zinc finger region" description="C3H1-type" evidence="4">
    <location>
        <begin position="314"/>
        <end position="342"/>
    </location>
</feature>
<evidence type="ECO:0000256" key="5">
    <source>
        <dbReference type="SAM" id="MobiDB-lite"/>
    </source>
</evidence>
<keyword evidence="2 4" id="KW-0863">Zinc-finger</keyword>
<protein>
    <submittedName>
        <fullName evidence="7">Ccch zinc finger protein</fullName>
    </submittedName>
</protein>
<dbReference type="GO" id="GO:0005634">
    <property type="term" value="C:nucleus"/>
    <property type="evidence" value="ECO:0007669"/>
    <property type="project" value="TreeGrafter"/>
</dbReference>
<feature type="compositionally biased region" description="Acidic residues" evidence="5">
    <location>
        <begin position="567"/>
        <end position="604"/>
    </location>
</feature>
<feature type="region of interest" description="Disordered" evidence="5">
    <location>
        <begin position="1"/>
        <end position="129"/>
    </location>
</feature>
<feature type="domain" description="C3H1-type" evidence="6">
    <location>
        <begin position="403"/>
        <end position="431"/>
    </location>
</feature>
<feature type="compositionally biased region" description="Acidic residues" evidence="5">
    <location>
        <begin position="635"/>
        <end position="652"/>
    </location>
</feature>
<feature type="region of interest" description="Disordered" evidence="5">
    <location>
        <begin position="160"/>
        <end position="191"/>
    </location>
</feature>
<dbReference type="SUPFAM" id="SSF90229">
    <property type="entry name" value="CCCH zinc finger"/>
    <property type="match status" value="2"/>
</dbReference>
<feature type="domain" description="C3H1-type" evidence="6">
    <location>
        <begin position="371"/>
        <end position="399"/>
    </location>
</feature>
<evidence type="ECO:0000259" key="6">
    <source>
        <dbReference type="PROSITE" id="PS50103"/>
    </source>
</evidence>
<feature type="compositionally biased region" description="Acidic residues" evidence="5">
    <location>
        <begin position="530"/>
        <end position="539"/>
    </location>
</feature>
<dbReference type="SMART" id="SM00356">
    <property type="entry name" value="ZnF_C3H1"/>
    <property type="match status" value="3"/>
</dbReference>
<dbReference type="AlphaFoldDB" id="A0A077RA80"/>
<dbReference type="InterPro" id="IPR036855">
    <property type="entry name" value="Znf_CCCH_sf"/>
</dbReference>
<dbReference type="GO" id="GO:0008270">
    <property type="term" value="F:zinc ion binding"/>
    <property type="evidence" value="ECO:0007669"/>
    <property type="project" value="UniProtKB-KW"/>
</dbReference>
<organism evidence="7">
    <name type="scientific">Melanopsichium pennsylvanicum 4</name>
    <dbReference type="NCBI Taxonomy" id="1398559"/>
    <lineage>
        <taxon>Eukaryota</taxon>
        <taxon>Fungi</taxon>
        <taxon>Dikarya</taxon>
        <taxon>Basidiomycota</taxon>
        <taxon>Ustilaginomycotina</taxon>
        <taxon>Ustilaginomycetes</taxon>
        <taxon>Ustilaginales</taxon>
        <taxon>Ustilaginaceae</taxon>
        <taxon>Melanopsichium</taxon>
    </lineage>
</organism>
<feature type="compositionally biased region" description="Polar residues" evidence="5">
    <location>
        <begin position="81"/>
        <end position="92"/>
    </location>
</feature>
<keyword evidence="1 4" id="KW-0479">Metal-binding</keyword>